<protein>
    <submittedName>
        <fullName evidence="1">Uncharacterized protein</fullName>
    </submittedName>
</protein>
<sequence length="69" mass="7390">MHQHKNYDTGLSTMLTSAPHNMAISGACGVGEVTLPDALIVDGDMQRRWIIELGQALRADDAAAENPTL</sequence>
<accession>A0A1C3HNI3</accession>
<proteinExistence type="predicted"/>
<reference evidence="1" key="1">
    <citation type="submission" date="2016-05" db="EMBL/GenBank/DDBJ databases">
        <authorList>
            <person name="Lavstsen T."/>
            <person name="Jespersen J.S."/>
        </authorList>
    </citation>
    <scope>NUCLEOTIDE SEQUENCE</scope>
    <source>
        <strain evidence="1">PWN146_assembly</strain>
    </source>
</reference>
<dbReference type="EMBL" id="LT575492">
    <property type="protein sequence ID" value="SAY46581.1"/>
    <property type="molecule type" value="Genomic_DNA"/>
</dbReference>
<organism evidence="1">
    <name type="scientific">Serratia marcescens</name>
    <dbReference type="NCBI Taxonomy" id="615"/>
    <lineage>
        <taxon>Bacteria</taxon>
        <taxon>Pseudomonadati</taxon>
        <taxon>Pseudomonadota</taxon>
        <taxon>Gammaproteobacteria</taxon>
        <taxon>Enterobacterales</taxon>
        <taxon>Yersiniaceae</taxon>
        <taxon>Serratia</taxon>
    </lineage>
</organism>
<gene>
    <name evidence="1" type="ORF">PWN146_05350</name>
</gene>
<evidence type="ECO:0000313" key="1">
    <source>
        <dbReference type="EMBL" id="SAY46581.1"/>
    </source>
</evidence>
<dbReference type="AlphaFoldDB" id="A0A1C3HNI3"/>
<name>A0A1C3HNI3_SERMA</name>
<dbReference type="PROSITE" id="PS51257">
    <property type="entry name" value="PROKAR_LIPOPROTEIN"/>
    <property type="match status" value="1"/>
</dbReference>
<dbReference type="RefSeq" id="WP_170853452.1">
    <property type="nucleotide sequence ID" value="NZ_LT575492.1"/>
</dbReference>